<evidence type="ECO:0000256" key="9">
    <source>
        <dbReference type="PROSITE-ProRule" id="PRU10141"/>
    </source>
</evidence>
<evidence type="ECO:0000313" key="14">
    <source>
        <dbReference type="Proteomes" id="UP001301388"/>
    </source>
</evidence>
<dbReference type="InterPro" id="IPR025240">
    <property type="entry name" value="DUF4189"/>
</dbReference>
<evidence type="ECO:0000256" key="7">
    <source>
        <dbReference type="ARBA" id="ARBA00047899"/>
    </source>
</evidence>
<dbReference type="Pfam" id="PF13827">
    <property type="entry name" value="DUF4189"/>
    <property type="match status" value="1"/>
</dbReference>
<sequence>MLVGKTLKNRYKILTVLGSGGFGDTYLAQDIDLPGHPTCVVKQLKPKDTNPNVLPIAKGLFDREAEYLYKLGNAHPQIPNLFAHFEENNEFFLVQEFVEGHSLAEEIPIGQRLSEIATTTLLLEILEVLAFVHQNNIIHRDIKLTNIMRRRQDGKIVLIDFGAVKDISALKTDSQGHTDVTVSIGSPGYMPSEQARGKPRLSSDVYAVGMIGIQALTGIAPDSLQEDANTGEILWRDRAQVSNAFAEVLQKMVFSHFSQRYKSAIDALQAMQSLCATNISNSNNIAPTEAIVYPLFNTDSSPTIVTNTGRETAPASAPTTPQAHIPTAPQNPATTPHVTVSAPNPVFSKFQPFLWIVLTGVISVSAAIATSMLLPKLTNQTGNNNPRPNATQTPINSSIPPSVSPSVSPSPDEILESEIEEKNTPESPSTISITNTAMPSFGAIARSPSTQDKGYSWNYTSQMDAEARALSECESNSSSGDCKILVWARNACMSLAEGSNGAAGSGWSTDMIEAENTAKQVCQQYQGINCKITRTICLPVRQ</sequence>
<dbReference type="Proteomes" id="UP001301388">
    <property type="component" value="Unassembled WGS sequence"/>
</dbReference>
<keyword evidence="3" id="KW-0808">Transferase</keyword>
<dbReference type="InterPro" id="IPR017441">
    <property type="entry name" value="Protein_kinase_ATP_BS"/>
</dbReference>
<comment type="caution">
    <text evidence="13">The sequence shown here is derived from an EMBL/GenBank/DDBJ whole genome shotgun (WGS) entry which is preliminary data.</text>
</comment>
<reference evidence="13 14" key="1">
    <citation type="submission" date="2023-12" db="EMBL/GenBank/DDBJ databases">
        <title>Baltic Sea Cyanobacteria.</title>
        <authorList>
            <person name="Delbaje E."/>
            <person name="Fewer D.P."/>
            <person name="Shishido T.K."/>
        </authorList>
    </citation>
    <scope>NUCLEOTIDE SEQUENCE [LARGE SCALE GENOMIC DNA]</scope>
    <source>
        <strain evidence="13 14">UHCC 0370</strain>
    </source>
</reference>
<feature type="region of interest" description="Disordered" evidence="10">
    <location>
        <begin position="379"/>
        <end position="413"/>
    </location>
</feature>
<evidence type="ECO:0000256" key="6">
    <source>
        <dbReference type="ARBA" id="ARBA00022840"/>
    </source>
</evidence>
<dbReference type="InterPro" id="IPR000719">
    <property type="entry name" value="Prot_kinase_dom"/>
</dbReference>
<dbReference type="SUPFAM" id="SSF56112">
    <property type="entry name" value="Protein kinase-like (PK-like)"/>
    <property type="match status" value="1"/>
</dbReference>
<evidence type="ECO:0000313" key="13">
    <source>
        <dbReference type="EMBL" id="MEA5479527.1"/>
    </source>
</evidence>
<evidence type="ECO:0000256" key="5">
    <source>
        <dbReference type="ARBA" id="ARBA00022777"/>
    </source>
</evidence>
<dbReference type="EC" id="2.7.11.1" evidence="1"/>
<dbReference type="PANTHER" id="PTHR24363">
    <property type="entry name" value="SERINE/THREONINE PROTEIN KINASE"/>
    <property type="match status" value="1"/>
</dbReference>
<dbReference type="PANTHER" id="PTHR24363:SF0">
    <property type="entry name" value="SERINE_THREONINE KINASE LIKE DOMAIN CONTAINING 1"/>
    <property type="match status" value="1"/>
</dbReference>
<gene>
    <name evidence="13" type="ORF">VB774_18050</name>
</gene>
<dbReference type="EMBL" id="JAYGIE010000092">
    <property type="protein sequence ID" value="MEA5479527.1"/>
    <property type="molecule type" value="Genomic_DNA"/>
</dbReference>
<keyword evidence="11" id="KW-1133">Transmembrane helix</keyword>
<name>A0ABU5TMH3_9CYAN</name>
<keyword evidence="11" id="KW-0812">Transmembrane</keyword>
<evidence type="ECO:0000256" key="11">
    <source>
        <dbReference type="SAM" id="Phobius"/>
    </source>
</evidence>
<keyword evidence="11" id="KW-0472">Membrane</keyword>
<keyword evidence="4 9" id="KW-0547">Nucleotide-binding</keyword>
<evidence type="ECO:0000256" key="10">
    <source>
        <dbReference type="SAM" id="MobiDB-lite"/>
    </source>
</evidence>
<keyword evidence="6 9" id="KW-0067">ATP-binding</keyword>
<evidence type="ECO:0000259" key="12">
    <source>
        <dbReference type="PROSITE" id="PS50011"/>
    </source>
</evidence>
<dbReference type="RefSeq" id="WP_323262733.1">
    <property type="nucleotide sequence ID" value="NZ_JAYGIE010000092.1"/>
</dbReference>
<keyword evidence="14" id="KW-1185">Reference proteome</keyword>
<proteinExistence type="predicted"/>
<evidence type="ECO:0000256" key="3">
    <source>
        <dbReference type="ARBA" id="ARBA00022679"/>
    </source>
</evidence>
<dbReference type="Gene3D" id="1.10.510.10">
    <property type="entry name" value="Transferase(Phosphotransferase) domain 1"/>
    <property type="match status" value="1"/>
</dbReference>
<comment type="catalytic activity">
    <reaction evidence="8">
        <text>L-seryl-[protein] + ATP = O-phospho-L-seryl-[protein] + ADP + H(+)</text>
        <dbReference type="Rhea" id="RHEA:17989"/>
        <dbReference type="Rhea" id="RHEA-COMP:9863"/>
        <dbReference type="Rhea" id="RHEA-COMP:11604"/>
        <dbReference type="ChEBI" id="CHEBI:15378"/>
        <dbReference type="ChEBI" id="CHEBI:29999"/>
        <dbReference type="ChEBI" id="CHEBI:30616"/>
        <dbReference type="ChEBI" id="CHEBI:83421"/>
        <dbReference type="ChEBI" id="CHEBI:456216"/>
        <dbReference type="EC" id="2.7.11.1"/>
    </reaction>
</comment>
<dbReference type="InterPro" id="IPR011009">
    <property type="entry name" value="Kinase-like_dom_sf"/>
</dbReference>
<organism evidence="13 14">
    <name type="scientific">Pseudanabaena galeata UHCC 0370</name>
    <dbReference type="NCBI Taxonomy" id="3110310"/>
    <lineage>
        <taxon>Bacteria</taxon>
        <taxon>Bacillati</taxon>
        <taxon>Cyanobacteriota</taxon>
        <taxon>Cyanophyceae</taxon>
        <taxon>Pseudanabaenales</taxon>
        <taxon>Pseudanabaenaceae</taxon>
        <taxon>Pseudanabaena</taxon>
    </lineage>
</organism>
<accession>A0ABU5TMH3</accession>
<dbReference type="PROSITE" id="PS00107">
    <property type="entry name" value="PROTEIN_KINASE_ATP"/>
    <property type="match status" value="1"/>
</dbReference>
<keyword evidence="2" id="KW-0723">Serine/threonine-protein kinase</keyword>
<feature type="domain" description="Protein kinase" evidence="12">
    <location>
        <begin position="11"/>
        <end position="274"/>
    </location>
</feature>
<feature type="binding site" evidence="9">
    <location>
        <position position="42"/>
    </location>
    <ligand>
        <name>ATP</name>
        <dbReference type="ChEBI" id="CHEBI:30616"/>
    </ligand>
</feature>
<feature type="compositionally biased region" description="Polar residues" evidence="10">
    <location>
        <begin position="379"/>
        <end position="393"/>
    </location>
</feature>
<evidence type="ECO:0000256" key="4">
    <source>
        <dbReference type="ARBA" id="ARBA00022741"/>
    </source>
</evidence>
<feature type="transmembrane region" description="Helical" evidence="11">
    <location>
        <begin position="353"/>
        <end position="374"/>
    </location>
</feature>
<protein>
    <recommendedName>
        <fullName evidence="1">non-specific serine/threonine protein kinase</fullName>
        <ecNumber evidence="1">2.7.11.1</ecNumber>
    </recommendedName>
</protein>
<evidence type="ECO:0000256" key="2">
    <source>
        <dbReference type="ARBA" id="ARBA00022527"/>
    </source>
</evidence>
<dbReference type="CDD" id="cd14014">
    <property type="entry name" value="STKc_PknB_like"/>
    <property type="match status" value="1"/>
</dbReference>
<comment type="catalytic activity">
    <reaction evidence="7">
        <text>L-threonyl-[protein] + ATP = O-phospho-L-threonyl-[protein] + ADP + H(+)</text>
        <dbReference type="Rhea" id="RHEA:46608"/>
        <dbReference type="Rhea" id="RHEA-COMP:11060"/>
        <dbReference type="Rhea" id="RHEA-COMP:11605"/>
        <dbReference type="ChEBI" id="CHEBI:15378"/>
        <dbReference type="ChEBI" id="CHEBI:30013"/>
        <dbReference type="ChEBI" id="CHEBI:30616"/>
        <dbReference type="ChEBI" id="CHEBI:61977"/>
        <dbReference type="ChEBI" id="CHEBI:456216"/>
        <dbReference type="EC" id="2.7.11.1"/>
    </reaction>
</comment>
<keyword evidence="5" id="KW-0418">Kinase</keyword>
<dbReference type="PROSITE" id="PS50011">
    <property type="entry name" value="PROTEIN_KINASE_DOM"/>
    <property type="match status" value="1"/>
</dbReference>
<feature type="compositionally biased region" description="Low complexity" evidence="10">
    <location>
        <begin position="394"/>
        <end position="411"/>
    </location>
</feature>
<evidence type="ECO:0000256" key="8">
    <source>
        <dbReference type="ARBA" id="ARBA00048679"/>
    </source>
</evidence>
<dbReference type="Pfam" id="PF00069">
    <property type="entry name" value="Pkinase"/>
    <property type="match status" value="1"/>
</dbReference>
<dbReference type="SMART" id="SM00220">
    <property type="entry name" value="S_TKc"/>
    <property type="match status" value="1"/>
</dbReference>
<evidence type="ECO:0000256" key="1">
    <source>
        <dbReference type="ARBA" id="ARBA00012513"/>
    </source>
</evidence>